<evidence type="ECO:0000313" key="1">
    <source>
        <dbReference type="EMBL" id="KAK4351225.1"/>
    </source>
</evidence>
<dbReference type="AlphaFoldDB" id="A0AAE1RGM0"/>
<proteinExistence type="predicted"/>
<comment type="caution">
    <text evidence="1">The sequence shown here is derived from an EMBL/GenBank/DDBJ whole genome shotgun (WGS) entry which is preliminary data.</text>
</comment>
<dbReference type="Proteomes" id="UP001291623">
    <property type="component" value="Unassembled WGS sequence"/>
</dbReference>
<keyword evidence="2" id="KW-1185">Reference proteome</keyword>
<gene>
    <name evidence="1" type="ORF">RND71_030538</name>
</gene>
<sequence>MWGVAAGTGALWVIQAPKLKDQKRSEVFQTLMMLITSRSKSYNKLPVNEKNTEDFWFICCGYCLGIPWKLGVKDRILARGMQVEIVFCHGIF</sequence>
<dbReference type="EMBL" id="JAVYJV010000016">
    <property type="protein sequence ID" value="KAK4351225.1"/>
    <property type="molecule type" value="Genomic_DNA"/>
</dbReference>
<accession>A0AAE1RGM0</accession>
<name>A0AAE1RGM0_9SOLA</name>
<organism evidence="1 2">
    <name type="scientific">Anisodus tanguticus</name>
    <dbReference type="NCBI Taxonomy" id="243964"/>
    <lineage>
        <taxon>Eukaryota</taxon>
        <taxon>Viridiplantae</taxon>
        <taxon>Streptophyta</taxon>
        <taxon>Embryophyta</taxon>
        <taxon>Tracheophyta</taxon>
        <taxon>Spermatophyta</taxon>
        <taxon>Magnoliopsida</taxon>
        <taxon>eudicotyledons</taxon>
        <taxon>Gunneridae</taxon>
        <taxon>Pentapetalae</taxon>
        <taxon>asterids</taxon>
        <taxon>lamiids</taxon>
        <taxon>Solanales</taxon>
        <taxon>Solanaceae</taxon>
        <taxon>Solanoideae</taxon>
        <taxon>Hyoscyameae</taxon>
        <taxon>Anisodus</taxon>
    </lineage>
</organism>
<protein>
    <submittedName>
        <fullName evidence="1">Uncharacterized protein</fullName>
    </submittedName>
</protein>
<evidence type="ECO:0000313" key="2">
    <source>
        <dbReference type="Proteomes" id="UP001291623"/>
    </source>
</evidence>
<reference evidence="1" key="1">
    <citation type="submission" date="2023-12" db="EMBL/GenBank/DDBJ databases">
        <title>Genome assembly of Anisodus tanguticus.</title>
        <authorList>
            <person name="Wang Y.-J."/>
        </authorList>
    </citation>
    <scope>NUCLEOTIDE SEQUENCE</scope>
    <source>
        <strain evidence="1">KB-2021</strain>
        <tissue evidence="1">Leaf</tissue>
    </source>
</reference>